<dbReference type="EMBL" id="LSMT01003781">
    <property type="protein sequence ID" value="PFX11088.1"/>
    <property type="molecule type" value="Genomic_DNA"/>
</dbReference>
<feature type="compositionally biased region" description="Acidic residues" evidence="1">
    <location>
        <begin position="165"/>
        <end position="175"/>
    </location>
</feature>
<dbReference type="AlphaFoldDB" id="A0A2B4R3W5"/>
<evidence type="ECO:0000256" key="1">
    <source>
        <dbReference type="SAM" id="MobiDB-lite"/>
    </source>
</evidence>
<evidence type="ECO:0000313" key="3">
    <source>
        <dbReference type="EMBL" id="PFX11088.1"/>
    </source>
</evidence>
<dbReference type="Proteomes" id="UP000225706">
    <property type="component" value="Unassembled WGS sequence"/>
</dbReference>
<keyword evidence="4" id="KW-1185">Reference proteome</keyword>
<keyword evidence="2" id="KW-0732">Signal</keyword>
<sequence length="184" mass="20542">MWRLLKLFLGIIRRSSGALVFWIRQADHTVVVIVAGENTRKIDGQASEEREFILRSGGVRKIETGDTQAYEANVDTKFDVRIEQTSFQRRTGGFLPRKQTIEEPIVIEEEVPVDHSDGTGMEVTDSETVVAEQEGEALEGEEVVIHGGGEVMAPFDEESGKIEEVVSEDTVEEDERGIFGNLFD</sequence>
<name>A0A2B4R3W5_STYPI</name>
<evidence type="ECO:0000313" key="4">
    <source>
        <dbReference type="Proteomes" id="UP000225706"/>
    </source>
</evidence>
<reference evidence="4" key="1">
    <citation type="journal article" date="2017" name="bioRxiv">
        <title>Comparative analysis of the genomes of Stylophora pistillata and Acropora digitifera provides evidence for extensive differences between species of corals.</title>
        <authorList>
            <person name="Voolstra C.R."/>
            <person name="Li Y."/>
            <person name="Liew Y.J."/>
            <person name="Baumgarten S."/>
            <person name="Zoccola D."/>
            <person name="Flot J.-F."/>
            <person name="Tambutte S."/>
            <person name="Allemand D."/>
            <person name="Aranda M."/>
        </authorList>
    </citation>
    <scope>NUCLEOTIDE SEQUENCE [LARGE SCALE GENOMIC DNA]</scope>
</reference>
<organism evidence="3 4">
    <name type="scientific">Stylophora pistillata</name>
    <name type="common">Smooth cauliflower coral</name>
    <dbReference type="NCBI Taxonomy" id="50429"/>
    <lineage>
        <taxon>Eukaryota</taxon>
        <taxon>Metazoa</taxon>
        <taxon>Cnidaria</taxon>
        <taxon>Anthozoa</taxon>
        <taxon>Hexacorallia</taxon>
        <taxon>Scleractinia</taxon>
        <taxon>Astrocoeniina</taxon>
        <taxon>Pocilloporidae</taxon>
        <taxon>Stylophora</taxon>
    </lineage>
</organism>
<comment type="caution">
    <text evidence="3">The sequence shown here is derived from an EMBL/GenBank/DDBJ whole genome shotgun (WGS) entry which is preliminary data.</text>
</comment>
<proteinExistence type="predicted"/>
<accession>A0A2B4R3W5</accession>
<feature type="signal peptide" evidence="2">
    <location>
        <begin position="1"/>
        <end position="17"/>
    </location>
</feature>
<feature type="chain" id="PRO_5012360550" evidence="2">
    <location>
        <begin position="18"/>
        <end position="184"/>
    </location>
</feature>
<protein>
    <submittedName>
        <fullName evidence="3">Uncharacterized protein</fullName>
    </submittedName>
</protein>
<feature type="region of interest" description="Disordered" evidence="1">
    <location>
        <begin position="164"/>
        <end position="184"/>
    </location>
</feature>
<gene>
    <name evidence="3" type="ORF">AWC38_SpisGene25442</name>
</gene>
<evidence type="ECO:0000256" key="2">
    <source>
        <dbReference type="SAM" id="SignalP"/>
    </source>
</evidence>